<feature type="compositionally biased region" description="Basic and acidic residues" evidence="7">
    <location>
        <begin position="145"/>
        <end position="155"/>
    </location>
</feature>
<feature type="compositionally biased region" description="Polar residues" evidence="7">
    <location>
        <begin position="748"/>
        <end position="757"/>
    </location>
</feature>
<feature type="region of interest" description="Disordered" evidence="7">
    <location>
        <begin position="125"/>
        <end position="160"/>
    </location>
</feature>
<dbReference type="InterPro" id="IPR036961">
    <property type="entry name" value="Kinesin_motor_dom_sf"/>
</dbReference>
<evidence type="ECO:0000256" key="6">
    <source>
        <dbReference type="SAM" id="Coils"/>
    </source>
</evidence>
<dbReference type="PRINTS" id="PR00380">
    <property type="entry name" value="KINESINHEAVY"/>
</dbReference>
<dbReference type="PANTHER" id="PTHR47972">
    <property type="entry name" value="KINESIN-LIKE PROTEIN KLP-3"/>
    <property type="match status" value="1"/>
</dbReference>
<evidence type="ECO:0000313" key="9">
    <source>
        <dbReference type="EMBL" id="JAP48004.1"/>
    </source>
</evidence>
<reference evidence="9" key="1">
    <citation type="submission" date="2016-01" db="EMBL/GenBank/DDBJ databases">
        <title>Reference transcriptome for the parasite Schistocephalus solidus: insights into the molecular evolution of parasitism.</title>
        <authorList>
            <person name="Hebert F.O."/>
            <person name="Grambauer S."/>
            <person name="Barber I."/>
            <person name="Landry C.R."/>
            <person name="Aubin-Horth N."/>
        </authorList>
    </citation>
    <scope>NUCLEOTIDE SEQUENCE</scope>
</reference>
<dbReference type="GO" id="GO:0008017">
    <property type="term" value="F:microtubule binding"/>
    <property type="evidence" value="ECO:0007669"/>
    <property type="project" value="InterPro"/>
</dbReference>
<dbReference type="Pfam" id="PF16796">
    <property type="entry name" value="Microtub_bd"/>
    <property type="match status" value="1"/>
</dbReference>
<comment type="similarity">
    <text evidence="5">Belongs to the TRAFAC class myosin-kinesin ATPase superfamily. Kinesin family.</text>
</comment>
<dbReference type="GO" id="GO:0005524">
    <property type="term" value="F:ATP binding"/>
    <property type="evidence" value="ECO:0007669"/>
    <property type="project" value="UniProtKB-UniRule"/>
</dbReference>
<proteinExistence type="inferred from homology"/>
<dbReference type="SUPFAM" id="SSF52540">
    <property type="entry name" value="P-loop containing nucleoside triphosphate hydrolases"/>
    <property type="match status" value="1"/>
</dbReference>
<feature type="region of interest" description="Disordered" evidence="7">
    <location>
        <begin position="1"/>
        <end position="27"/>
    </location>
</feature>
<dbReference type="InterPro" id="IPR027417">
    <property type="entry name" value="P-loop_NTPase"/>
</dbReference>
<dbReference type="InterPro" id="IPR031852">
    <property type="entry name" value="Vik1/Cik1_MT-bd"/>
</dbReference>
<keyword evidence="5" id="KW-0505">Motor protein</keyword>
<dbReference type="GO" id="GO:0007018">
    <property type="term" value="P:microtubule-based movement"/>
    <property type="evidence" value="ECO:0007669"/>
    <property type="project" value="InterPro"/>
</dbReference>
<accession>A0A0X3P7S9</accession>
<keyword evidence="6" id="KW-0175">Coiled coil</keyword>
<dbReference type="Pfam" id="PF00225">
    <property type="entry name" value="Kinesin"/>
    <property type="match status" value="1"/>
</dbReference>
<feature type="binding site" evidence="5">
    <location>
        <begin position="647"/>
        <end position="654"/>
    </location>
    <ligand>
        <name>ATP</name>
        <dbReference type="ChEBI" id="CHEBI:30616"/>
    </ligand>
</feature>
<feature type="domain" description="Kinesin motor" evidence="8">
    <location>
        <begin position="540"/>
        <end position="959"/>
    </location>
</feature>
<dbReference type="EMBL" id="GEEE01015221">
    <property type="protein sequence ID" value="JAP48004.1"/>
    <property type="molecule type" value="Transcribed_RNA"/>
</dbReference>
<evidence type="ECO:0000256" key="1">
    <source>
        <dbReference type="ARBA" id="ARBA00004245"/>
    </source>
</evidence>
<dbReference type="InterPro" id="IPR027640">
    <property type="entry name" value="Kinesin-like_fam"/>
</dbReference>
<evidence type="ECO:0000256" key="5">
    <source>
        <dbReference type="PROSITE-ProRule" id="PRU00283"/>
    </source>
</evidence>
<keyword evidence="2 5" id="KW-0547">Nucleotide-binding</keyword>
<gene>
    <name evidence="9" type="primary">ATK4</name>
    <name evidence="9" type="ORF">TR93848</name>
</gene>
<feature type="region of interest" description="Disordered" evidence="7">
    <location>
        <begin position="983"/>
        <end position="1016"/>
    </location>
</feature>
<feature type="compositionally biased region" description="Polar residues" evidence="7">
    <location>
        <begin position="125"/>
        <end position="142"/>
    </location>
</feature>
<evidence type="ECO:0000259" key="8">
    <source>
        <dbReference type="PROSITE" id="PS50067"/>
    </source>
</evidence>
<dbReference type="GO" id="GO:0015630">
    <property type="term" value="C:microtubule cytoskeleton"/>
    <property type="evidence" value="ECO:0007669"/>
    <property type="project" value="TreeGrafter"/>
</dbReference>
<keyword evidence="3 5" id="KW-0067">ATP-binding</keyword>
<feature type="coiled-coil region" evidence="6">
    <location>
        <begin position="513"/>
        <end position="540"/>
    </location>
</feature>
<feature type="region of interest" description="Disordered" evidence="7">
    <location>
        <begin position="715"/>
        <end position="757"/>
    </location>
</feature>
<feature type="compositionally biased region" description="Low complexity" evidence="7">
    <location>
        <begin position="468"/>
        <end position="478"/>
    </location>
</feature>
<organism evidence="9">
    <name type="scientific">Schistocephalus solidus</name>
    <name type="common">Tapeworm</name>
    <dbReference type="NCBI Taxonomy" id="70667"/>
    <lineage>
        <taxon>Eukaryota</taxon>
        <taxon>Metazoa</taxon>
        <taxon>Spiralia</taxon>
        <taxon>Lophotrochozoa</taxon>
        <taxon>Platyhelminthes</taxon>
        <taxon>Cestoda</taxon>
        <taxon>Eucestoda</taxon>
        <taxon>Diphyllobothriidea</taxon>
        <taxon>Diphyllobothriidae</taxon>
        <taxon>Schistocephalus</taxon>
    </lineage>
</organism>
<comment type="subcellular location">
    <subcellularLocation>
        <location evidence="1">Cytoplasm</location>
        <location evidence="1">Cytoskeleton</location>
    </subcellularLocation>
</comment>
<sequence>MHPIRPASSESPEEDEAFPRPRYQGRPADPVKLFEECLKTRCECEGSLASLDARVTTFCTPSSGDRTSCGASSNILSESHKIRPNEAGTDNKVEVADTDETESIDHSFQCAETDSTSFQIFNSSQAEDSCSGPTTPSNQLQSPFFDRHSRSRGDGGSEVLAAQQQHPCSLSLTLVPPVLDSTASLMKYRVKYPFLLANLRRALLCDRVAGDAANILDSFAEEVLDKRRLKSVAPVPLVFPVQSPTGVDPFEDLITEGLRFRKHQWKCHYYALIDAVDLLYKDYQLLSHINRDGSRTLATCSPFHVISCYSDPFAFQQTQNDESRVMAGIDPVNYLVHLLSKHLPCMEARTHVRQDSVRPLSPGKGQRRRHQSASWAVLPAHRFFASVAFIQDVIAQCRLIHLELEKQLAFQTRAMHIIRQAKEQKVQLEACMVEQKQKIFKLADTIKASRQELEEMVAKSVASKRQQKQQAETATATARLDSSGNDAEPHTLAGKRKRLEDLRRTLVGKTVRLAALERVLREEETRRRRLHNRLQEINGNIRVFCRVRPSANESHSGVAGGVASYIRVASDDKLLICPDALPDTRDCRSGALLLKSLKSNHGPDGMRCFIFDKVFGPDAKQSTVYREVDDLVISCVDGYNVCIIAYGQTGSGKTHTMVGTQEEPGVNRRAIQRLLRLCNDRHHWEYRLSMSMLEVYQEEVFDLLDSFEPPIRETSAEQLSRTSSNEISSHPSNSRSSNSIQSNRSRSTAPSSVSGCTQKPTPAGFITACGINSFAQPRPSVLRRRSVVKLLSTQEDELVLQNLTERPIMTERDVLDCLNLGEQRRSVGATQLNRASSRSHLILLLRVSGEHRLHRNHSRGTLILADLAGSENVTKSGSVGQRLQEAACINRSLCCLGRVFDALRRREKPAYRETKLTYLLKPTLGGDSKCLLFINVRGEPEHADETLRAINFGQNALQVAPWKSASSHKSVGVCGDGSRLITHLDSNQLPRPEQRRVAGPGRRPIPRKVWDQPPLH</sequence>
<feature type="compositionally biased region" description="Low complexity" evidence="7">
    <location>
        <begin position="723"/>
        <end position="747"/>
    </location>
</feature>
<dbReference type="GO" id="GO:0003777">
    <property type="term" value="F:microtubule motor activity"/>
    <property type="evidence" value="ECO:0007669"/>
    <property type="project" value="InterPro"/>
</dbReference>
<feature type="compositionally biased region" description="Low complexity" evidence="7">
    <location>
        <begin position="1"/>
        <end position="10"/>
    </location>
</feature>
<dbReference type="AlphaFoldDB" id="A0A0X3P7S9"/>
<evidence type="ECO:0000256" key="2">
    <source>
        <dbReference type="ARBA" id="ARBA00022741"/>
    </source>
</evidence>
<dbReference type="PANTHER" id="PTHR47972:SF28">
    <property type="entry name" value="KINESIN-LIKE PROTEIN KLP-3"/>
    <property type="match status" value="1"/>
</dbReference>
<dbReference type="PROSITE" id="PS50067">
    <property type="entry name" value="KINESIN_MOTOR_2"/>
    <property type="match status" value="1"/>
</dbReference>
<keyword evidence="4" id="KW-0206">Cytoskeleton</keyword>
<protein>
    <submittedName>
        <fullName evidence="9">Kinesin-4</fullName>
    </submittedName>
</protein>
<name>A0A0X3P7S9_SCHSO</name>
<feature type="region of interest" description="Disordered" evidence="7">
    <location>
        <begin position="462"/>
        <end position="494"/>
    </location>
</feature>
<evidence type="ECO:0000256" key="3">
    <source>
        <dbReference type="ARBA" id="ARBA00022840"/>
    </source>
</evidence>
<keyword evidence="4" id="KW-0963">Cytoplasm</keyword>
<dbReference type="Gene3D" id="3.40.850.10">
    <property type="entry name" value="Kinesin motor domain"/>
    <property type="match status" value="1"/>
</dbReference>
<evidence type="ECO:0000256" key="7">
    <source>
        <dbReference type="SAM" id="MobiDB-lite"/>
    </source>
</evidence>
<evidence type="ECO:0000256" key="4">
    <source>
        <dbReference type="ARBA" id="ARBA00023212"/>
    </source>
</evidence>
<dbReference type="InterPro" id="IPR001752">
    <property type="entry name" value="Kinesin_motor_dom"/>
</dbReference>
<dbReference type="SMART" id="SM00129">
    <property type="entry name" value="KISc"/>
    <property type="match status" value="1"/>
</dbReference>